<evidence type="ECO:0000313" key="1">
    <source>
        <dbReference type="EMBL" id="PSJ51056.1"/>
    </source>
</evidence>
<reference evidence="1 2" key="1">
    <citation type="submission" date="2018-03" db="EMBL/GenBank/DDBJ databases">
        <title>The draft genome of Mesorhizobium soli JCM 19897.</title>
        <authorList>
            <person name="Li L."/>
            <person name="Liu L."/>
            <person name="Liang L."/>
            <person name="Wang T."/>
            <person name="Zhang X."/>
        </authorList>
    </citation>
    <scope>NUCLEOTIDE SEQUENCE [LARGE SCALE GENOMIC DNA]</scope>
    <source>
        <strain evidence="1 2">JCM 19897</strain>
    </source>
</reference>
<evidence type="ECO:0000313" key="2">
    <source>
        <dbReference type="Proteomes" id="UP000240653"/>
    </source>
</evidence>
<dbReference type="AlphaFoldDB" id="A0A2P7RLG6"/>
<sequence length="95" mass="10088">MVLPVAARQPAGNLADATVLILRHADKPDHGPGLSAAGDARAIAYARYFHPFRANGSSIEIASTASRWSFRRTMKNTGEISIAPLWSGISGVLDT</sequence>
<evidence type="ECO:0008006" key="3">
    <source>
        <dbReference type="Google" id="ProtNLM"/>
    </source>
</evidence>
<comment type="caution">
    <text evidence="1">The sequence shown here is derived from an EMBL/GenBank/DDBJ whole genome shotgun (WGS) entry which is preliminary data.</text>
</comment>
<proteinExistence type="predicted"/>
<keyword evidence="2" id="KW-1185">Reference proteome</keyword>
<protein>
    <recommendedName>
        <fullName evidence="3">Histidine phosphatase family protein</fullName>
    </recommendedName>
</protein>
<gene>
    <name evidence="1" type="ORF">C7I85_29795</name>
</gene>
<name>A0A2P7RLG6_9HYPH</name>
<dbReference type="EMBL" id="PXYL01000041">
    <property type="protein sequence ID" value="PSJ51056.1"/>
    <property type="molecule type" value="Genomic_DNA"/>
</dbReference>
<accession>A0A2P7RLG6</accession>
<organism evidence="1 2">
    <name type="scientific">Pseudaminobacter soli</name>
    <name type="common">ex Li et al. 2025</name>
    <dbReference type="NCBI Taxonomy" id="1295366"/>
    <lineage>
        <taxon>Bacteria</taxon>
        <taxon>Pseudomonadati</taxon>
        <taxon>Pseudomonadota</taxon>
        <taxon>Alphaproteobacteria</taxon>
        <taxon>Hyphomicrobiales</taxon>
        <taxon>Phyllobacteriaceae</taxon>
        <taxon>Pseudaminobacter</taxon>
    </lineage>
</organism>
<dbReference type="Proteomes" id="UP000240653">
    <property type="component" value="Unassembled WGS sequence"/>
</dbReference>